<evidence type="ECO:0000313" key="3">
    <source>
        <dbReference type="EMBL" id="QIS13188.1"/>
    </source>
</evidence>
<dbReference type="SUPFAM" id="SSF63829">
    <property type="entry name" value="Calcium-dependent phosphotriesterase"/>
    <property type="match status" value="1"/>
</dbReference>
<accession>A0A6G9YJ25</accession>
<dbReference type="InterPro" id="IPR013658">
    <property type="entry name" value="SGL"/>
</dbReference>
<evidence type="ECO:0000256" key="1">
    <source>
        <dbReference type="SAM" id="MobiDB-lite"/>
    </source>
</evidence>
<reference evidence="3 4" key="1">
    <citation type="journal article" date="2019" name="ACS Chem. Biol.">
        <title>Identification and Mobilization of a Cryptic Antibiotic Biosynthesis Gene Locus from a Human-Pathogenic Nocardia Isolate.</title>
        <authorList>
            <person name="Herisse M."/>
            <person name="Ishida K."/>
            <person name="Porter J.L."/>
            <person name="Howden B."/>
            <person name="Hertweck C."/>
            <person name="Stinear T.P."/>
            <person name="Pidot S.J."/>
        </authorList>
    </citation>
    <scope>NUCLEOTIDE SEQUENCE [LARGE SCALE GENOMIC DNA]</scope>
    <source>
        <strain evidence="3 4">AUSMDU00012717</strain>
    </source>
</reference>
<dbReference type="EMBL" id="CP046172">
    <property type="protein sequence ID" value="QIS13188.1"/>
    <property type="molecule type" value="Genomic_DNA"/>
</dbReference>
<dbReference type="Proteomes" id="UP000503540">
    <property type="component" value="Chromosome"/>
</dbReference>
<dbReference type="InterPro" id="IPR011042">
    <property type="entry name" value="6-blade_b-propeller_TolB-like"/>
</dbReference>
<evidence type="ECO:0000313" key="4">
    <source>
        <dbReference type="Proteomes" id="UP000503540"/>
    </source>
</evidence>
<dbReference type="AlphaFoldDB" id="A0A6G9YJ25"/>
<dbReference type="KEGG" id="nah:F5544_26670"/>
<dbReference type="Gene3D" id="2.120.10.30">
    <property type="entry name" value="TolB, C-terminal domain"/>
    <property type="match status" value="1"/>
</dbReference>
<sequence length="355" mass="36888">MPNNSPPGSPKKTAPRRWSRRLKSSSTNTSDEAGRWGSVPGHNAAEFGIVRGMRLVGRRIRALCVAAAVMAGVPAAPASGDIATGCGGWQVDTVVQGLEKLENLEPDGVGGFYLSGLESTLYHVDASGRVRTVLAHQGSGFGGLQLDGTTLYFAGLDGTFAEFDTTTGESTVLARQGGNGLLRLPGGDLLTTWVGTEGGPSQGITRYSHGTGAVQPNWASVPRAEGLALSPDRHAVYTDDLFSGEIYRVPLDAPSGWTVVGRLPGIATGPDDLTMTKAGDVFVAAHLQGAIHRFDPNTGTSCVVASGLSGGWTGPSSVRIGPDGDGWALYVTGFDGTLRRLRPPADIDLTPVPRA</sequence>
<protein>
    <recommendedName>
        <fullName evidence="2">SMP-30/Gluconolactonase/LRE-like region domain-containing protein</fullName>
    </recommendedName>
</protein>
<dbReference type="Pfam" id="PF08450">
    <property type="entry name" value="SGL"/>
    <property type="match status" value="1"/>
</dbReference>
<name>A0A6G9YJ25_9NOCA</name>
<gene>
    <name evidence="3" type="ORF">F5544_26670</name>
</gene>
<feature type="domain" description="SMP-30/Gluconolactonase/LRE-like region" evidence="2">
    <location>
        <begin position="121"/>
        <end position="300"/>
    </location>
</feature>
<proteinExistence type="predicted"/>
<evidence type="ECO:0000259" key="2">
    <source>
        <dbReference type="Pfam" id="PF08450"/>
    </source>
</evidence>
<keyword evidence="4" id="KW-1185">Reference proteome</keyword>
<feature type="compositionally biased region" description="Basic residues" evidence="1">
    <location>
        <begin position="13"/>
        <end position="23"/>
    </location>
</feature>
<feature type="region of interest" description="Disordered" evidence="1">
    <location>
        <begin position="1"/>
        <end position="38"/>
    </location>
</feature>
<organism evidence="3 4">
    <name type="scientific">Nocardia arthritidis</name>
    <dbReference type="NCBI Taxonomy" id="228602"/>
    <lineage>
        <taxon>Bacteria</taxon>
        <taxon>Bacillati</taxon>
        <taxon>Actinomycetota</taxon>
        <taxon>Actinomycetes</taxon>
        <taxon>Mycobacteriales</taxon>
        <taxon>Nocardiaceae</taxon>
        <taxon>Nocardia</taxon>
    </lineage>
</organism>